<comment type="similarity">
    <text evidence="1">Belongs to the leguminous lectin family.</text>
</comment>
<dbReference type="PROSITE" id="PS00307">
    <property type="entry name" value="LECTIN_LEGUME_BETA"/>
    <property type="match status" value="1"/>
</dbReference>
<dbReference type="GO" id="GO:0030246">
    <property type="term" value="F:carbohydrate binding"/>
    <property type="evidence" value="ECO:0007669"/>
    <property type="project" value="UniProtKB-KW"/>
</dbReference>
<feature type="chain" id="PRO_5012865015" description="Legume lectin domain-containing protein" evidence="3">
    <location>
        <begin position="33"/>
        <end position="246"/>
    </location>
</feature>
<comment type="caution">
    <text evidence="5">The sequence shown here is derived from an EMBL/GenBank/DDBJ whole genome shotgun (WGS) entry which is preliminary data.</text>
</comment>
<protein>
    <recommendedName>
        <fullName evidence="4">Legume lectin domain-containing protein</fullName>
    </recommendedName>
</protein>
<reference evidence="5 6" key="1">
    <citation type="submission" date="2013-09" db="EMBL/GenBank/DDBJ databases">
        <title>Corchorus capsularis genome sequencing.</title>
        <authorList>
            <person name="Alam M."/>
            <person name="Haque M.S."/>
            <person name="Islam M.S."/>
            <person name="Emdad E.M."/>
            <person name="Islam M.M."/>
            <person name="Ahmed B."/>
            <person name="Halim A."/>
            <person name="Hossen Q.M.M."/>
            <person name="Hossain M.Z."/>
            <person name="Ahmed R."/>
            <person name="Khan M.M."/>
            <person name="Islam R."/>
            <person name="Rashid M.M."/>
            <person name="Khan S.A."/>
            <person name="Rahman M.S."/>
            <person name="Alam M."/>
        </authorList>
    </citation>
    <scope>NUCLEOTIDE SEQUENCE [LARGE SCALE GENOMIC DNA]</scope>
    <source>
        <strain evidence="6">cv. CVL-1</strain>
        <tissue evidence="5">Whole seedling</tissue>
    </source>
</reference>
<dbReference type="CDD" id="cd06899">
    <property type="entry name" value="lectin_legume_LecRK_Arcelin_ConA"/>
    <property type="match status" value="1"/>
</dbReference>
<dbReference type="InterPro" id="IPR001220">
    <property type="entry name" value="Legume_lectin_dom"/>
</dbReference>
<name>A0A1R3HSD6_COCAP</name>
<sequence length="246" mass="26990">MAAGAYNLISSCRLLVLLTLAGSSTIIMQVNCLNFNYADLEFQKEDEKNFIFSNNSYIVFRTLQVTPDVNGGISNKSGRALYNQPFKLYDIGRDMKASFNSSFVINLFPLTSPPGDGLAFILTEEASLPENSGGQWLGIINSTTTGSTNIVAVEFDTRKSDEQDIDDNHVGIDVRINAGGDGLEIPLLSEHLDLSDYLPQDVYVGFSASTGVNATQLNAVRYLQGKLNLQKLQLRNRLSCGQSRFL</sequence>
<accession>A0A1R3HSD6</accession>
<dbReference type="EMBL" id="AWWV01011250">
    <property type="protein sequence ID" value="OMO73286.1"/>
    <property type="molecule type" value="Genomic_DNA"/>
</dbReference>
<organism evidence="5 6">
    <name type="scientific">Corchorus capsularis</name>
    <name type="common">Jute</name>
    <dbReference type="NCBI Taxonomy" id="210143"/>
    <lineage>
        <taxon>Eukaryota</taxon>
        <taxon>Viridiplantae</taxon>
        <taxon>Streptophyta</taxon>
        <taxon>Embryophyta</taxon>
        <taxon>Tracheophyta</taxon>
        <taxon>Spermatophyta</taxon>
        <taxon>Magnoliopsida</taxon>
        <taxon>eudicotyledons</taxon>
        <taxon>Gunneridae</taxon>
        <taxon>Pentapetalae</taxon>
        <taxon>rosids</taxon>
        <taxon>malvids</taxon>
        <taxon>Malvales</taxon>
        <taxon>Malvaceae</taxon>
        <taxon>Grewioideae</taxon>
        <taxon>Apeibeae</taxon>
        <taxon>Corchorus</taxon>
    </lineage>
</organism>
<dbReference type="OMA" id="YTCIGER"/>
<keyword evidence="6" id="KW-1185">Reference proteome</keyword>
<dbReference type="OrthoDB" id="1913956at2759"/>
<evidence type="ECO:0000256" key="1">
    <source>
        <dbReference type="ARBA" id="ARBA00007606"/>
    </source>
</evidence>
<dbReference type="SUPFAM" id="SSF49899">
    <property type="entry name" value="Concanavalin A-like lectins/glucanases"/>
    <property type="match status" value="1"/>
</dbReference>
<dbReference type="Pfam" id="PF00139">
    <property type="entry name" value="Lectin_legB"/>
    <property type="match status" value="2"/>
</dbReference>
<evidence type="ECO:0000259" key="4">
    <source>
        <dbReference type="Pfam" id="PF00139"/>
    </source>
</evidence>
<evidence type="ECO:0000313" key="5">
    <source>
        <dbReference type="EMBL" id="OMO73286.1"/>
    </source>
</evidence>
<dbReference type="PANTHER" id="PTHR32401">
    <property type="entry name" value="CONCANAVALIN A-LIKE LECTIN FAMILY PROTEIN"/>
    <property type="match status" value="1"/>
</dbReference>
<keyword evidence="2" id="KW-0430">Lectin</keyword>
<dbReference type="PANTHER" id="PTHR32401:SF53">
    <property type="entry name" value="LEGUME LECTIN DOMAIN-CONTAINING PROTEIN"/>
    <property type="match status" value="1"/>
</dbReference>
<gene>
    <name evidence="5" type="ORF">CCACVL1_17346</name>
</gene>
<dbReference type="InterPro" id="IPR013320">
    <property type="entry name" value="ConA-like_dom_sf"/>
</dbReference>
<feature type="signal peptide" evidence="3">
    <location>
        <begin position="1"/>
        <end position="32"/>
    </location>
</feature>
<evidence type="ECO:0000256" key="2">
    <source>
        <dbReference type="ARBA" id="ARBA00022734"/>
    </source>
</evidence>
<dbReference type="STRING" id="210143.A0A1R3HSD6"/>
<keyword evidence="3" id="KW-0732">Signal</keyword>
<proteinExistence type="inferred from homology"/>
<evidence type="ECO:0000256" key="3">
    <source>
        <dbReference type="SAM" id="SignalP"/>
    </source>
</evidence>
<dbReference type="Gramene" id="OMO73286">
    <property type="protein sequence ID" value="OMO73286"/>
    <property type="gene ID" value="CCACVL1_17346"/>
</dbReference>
<evidence type="ECO:0000313" key="6">
    <source>
        <dbReference type="Proteomes" id="UP000188268"/>
    </source>
</evidence>
<dbReference type="InterPro" id="IPR050258">
    <property type="entry name" value="Leguminous_Lectin"/>
</dbReference>
<dbReference type="Gene3D" id="2.60.120.200">
    <property type="match status" value="2"/>
</dbReference>
<feature type="domain" description="Legume lectin" evidence="4">
    <location>
        <begin position="184"/>
        <end position="221"/>
    </location>
</feature>
<dbReference type="Proteomes" id="UP000188268">
    <property type="component" value="Unassembled WGS sequence"/>
</dbReference>
<dbReference type="AlphaFoldDB" id="A0A1R3HSD6"/>
<dbReference type="InterPro" id="IPR019825">
    <property type="entry name" value="Lectin_legB_Mn/Ca_BS"/>
</dbReference>
<feature type="domain" description="Legume lectin" evidence="4">
    <location>
        <begin position="33"/>
        <end position="174"/>
    </location>
</feature>